<evidence type="ECO:0000313" key="2">
    <source>
        <dbReference type="Proteomes" id="UP000238882"/>
    </source>
</evidence>
<keyword evidence="2" id="KW-1185">Reference proteome</keyword>
<accession>A0A2S7WNC5</accession>
<reference evidence="1 2" key="1">
    <citation type="submission" date="2016-12" db="EMBL/GenBank/DDBJ databases">
        <title>Trade-off between light-utilization and light-protection in marine flavobacteria.</title>
        <authorList>
            <person name="Kumagai Y."/>
            <person name="Yoshizawa S."/>
            <person name="Kogure K."/>
            <person name="Iwasaki W."/>
        </authorList>
    </citation>
    <scope>NUCLEOTIDE SEQUENCE [LARGE SCALE GENOMIC DNA]</scope>
    <source>
        <strain evidence="1 2">NBRC 108759</strain>
    </source>
</reference>
<organism evidence="1 2">
    <name type="scientific">Polaribacter porphyrae</name>
    <dbReference type="NCBI Taxonomy" id="1137780"/>
    <lineage>
        <taxon>Bacteria</taxon>
        <taxon>Pseudomonadati</taxon>
        <taxon>Bacteroidota</taxon>
        <taxon>Flavobacteriia</taxon>
        <taxon>Flavobacteriales</taxon>
        <taxon>Flavobacteriaceae</taxon>
    </lineage>
</organism>
<evidence type="ECO:0008006" key="3">
    <source>
        <dbReference type="Google" id="ProtNLM"/>
    </source>
</evidence>
<dbReference type="AlphaFoldDB" id="A0A2S7WNC5"/>
<sequence length="460" mass="54546">MKFKVLTYLLTLIVLIISCENIDKNSKKNFYINTNTKNIKIGFNNQSFTWLIKDETLNFPFNDKVNNIKLISKVDSIDFKLSPGQKVSVDFIINKIDTINAIIYGASKPVVFDSKYIRENSGTYKNYVPKVHELVNIAFALTEIGAKDHNMINHKTDYYHKVIKYFKPFKNHVLIDSLNRNMEDDPYAYYYNLRMNACMYSFDSKGEIVNQSPYNRFSWSSINHLEELLYLVKDFSETSKFEDFYEKNEIYYDSLKQVQDKVAPIGKMWKWIEDRFSERYNSYKVYFSPLIGGLHSTQYYTDNDYKEAIMFINAPIFENNVSSIKKEIRSSRIVFTEIDHNYVNPISDLLSNEIENSFNNRFYWVLDDPGLNGYSTPYAIFNEYMTWSLYSLYLLDNFNEDELEEAVKEIEIIMIKKRGFIKFKEFNQKLIELYQNNKQSDIKSLMESILKWSKNQQNTI</sequence>
<proteinExistence type="predicted"/>
<protein>
    <recommendedName>
        <fullName evidence="3">DUF4932 domain-containing protein</fullName>
    </recommendedName>
</protein>
<evidence type="ECO:0000313" key="1">
    <source>
        <dbReference type="EMBL" id="PQJ79093.1"/>
    </source>
</evidence>
<dbReference type="OrthoDB" id="6395228at2"/>
<dbReference type="RefSeq" id="WP_105015695.1">
    <property type="nucleotide sequence ID" value="NZ_MSCN01000001.1"/>
</dbReference>
<dbReference type="Proteomes" id="UP000238882">
    <property type="component" value="Unassembled WGS sequence"/>
</dbReference>
<gene>
    <name evidence="1" type="ORF">BTO18_07885</name>
</gene>
<dbReference type="PROSITE" id="PS51257">
    <property type="entry name" value="PROKAR_LIPOPROTEIN"/>
    <property type="match status" value="1"/>
</dbReference>
<name>A0A2S7WNC5_9FLAO</name>
<comment type="caution">
    <text evidence="1">The sequence shown here is derived from an EMBL/GenBank/DDBJ whole genome shotgun (WGS) entry which is preliminary data.</text>
</comment>
<dbReference type="EMBL" id="MSCN01000001">
    <property type="protein sequence ID" value="PQJ79093.1"/>
    <property type="molecule type" value="Genomic_DNA"/>
</dbReference>